<reference evidence="8 9" key="1">
    <citation type="journal article" date="2015" name="Genome Announc.">
        <title>Expanding the biotechnology potential of lactobacilli through comparative genomics of 213 strains and associated genera.</title>
        <authorList>
            <person name="Sun Z."/>
            <person name="Harris H.M."/>
            <person name="McCann A."/>
            <person name="Guo C."/>
            <person name="Argimon S."/>
            <person name="Zhang W."/>
            <person name="Yang X."/>
            <person name="Jeffery I.B."/>
            <person name="Cooney J.C."/>
            <person name="Kagawa T.F."/>
            <person name="Liu W."/>
            <person name="Song Y."/>
            <person name="Salvetti E."/>
            <person name="Wrobel A."/>
            <person name="Rasinkangas P."/>
            <person name="Parkhill J."/>
            <person name="Rea M.C."/>
            <person name="O'Sullivan O."/>
            <person name="Ritari J."/>
            <person name="Douillard F.P."/>
            <person name="Paul Ross R."/>
            <person name="Yang R."/>
            <person name="Briner A.E."/>
            <person name="Felis G.E."/>
            <person name="de Vos W.M."/>
            <person name="Barrangou R."/>
            <person name="Klaenhammer T.R."/>
            <person name="Caufield P.W."/>
            <person name="Cui Y."/>
            <person name="Zhang H."/>
            <person name="O'Toole P.W."/>
        </authorList>
    </citation>
    <scope>NUCLEOTIDE SEQUENCE [LARGE SCALE GENOMIC DNA]</scope>
    <source>
        <strain evidence="8 9">DSM 18390</strain>
    </source>
</reference>
<protein>
    <submittedName>
        <fullName evidence="8">Efflux ABC transporter, permease protein</fullName>
    </submittedName>
</protein>
<feature type="domain" description="ABC3 transporter permease C-terminal" evidence="7">
    <location>
        <begin position="744"/>
        <end position="859"/>
    </location>
</feature>
<dbReference type="InterPro" id="IPR003838">
    <property type="entry name" value="ABC3_permease_C"/>
</dbReference>
<name>A0A0R1YPG6_9LACO</name>
<feature type="transmembrane region" description="Helical" evidence="6">
    <location>
        <begin position="793"/>
        <end position="814"/>
    </location>
</feature>
<evidence type="ECO:0000256" key="6">
    <source>
        <dbReference type="SAM" id="Phobius"/>
    </source>
</evidence>
<keyword evidence="4 6" id="KW-1133">Transmembrane helix</keyword>
<gene>
    <name evidence="8" type="ORF">FD47_GL000718</name>
</gene>
<dbReference type="Proteomes" id="UP000051010">
    <property type="component" value="Unassembled WGS sequence"/>
</dbReference>
<dbReference type="PANTHER" id="PTHR30287">
    <property type="entry name" value="MEMBRANE COMPONENT OF PREDICTED ABC SUPERFAMILY METABOLITE UPTAKE TRANSPORTER"/>
    <property type="match status" value="1"/>
</dbReference>
<dbReference type="EMBL" id="AZFZ01000017">
    <property type="protein sequence ID" value="KRM44231.1"/>
    <property type="molecule type" value="Genomic_DNA"/>
</dbReference>
<accession>A0A0R1YPG6</accession>
<comment type="caution">
    <text evidence="8">The sequence shown here is derived from an EMBL/GenBank/DDBJ whole genome shotgun (WGS) entry which is preliminary data.</text>
</comment>
<evidence type="ECO:0000256" key="3">
    <source>
        <dbReference type="ARBA" id="ARBA00022692"/>
    </source>
</evidence>
<feature type="transmembrane region" description="Helical" evidence="6">
    <location>
        <begin position="509"/>
        <end position="529"/>
    </location>
</feature>
<feature type="transmembrane region" description="Helical" evidence="6">
    <location>
        <begin position="738"/>
        <end position="760"/>
    </location>
</feature>
<dbReference type="GO" id="GO:0005886">
    <property type="term" value="C:plasma membrane"/>
    <property type="evidence" value="ECO:0007669"/>
    <property type="project" value="UniProtKB-SubCell"/>
</dbReference>
<dbReference type="InterPro" id="IPR038766">
    <property type="entry name" value="Membrane_comp_ABC_pdt"/>
</dbReference>
<feature type="transmembrane region" description="Helical" evidence="6">
    <location>
        <begin position="431"/>
        <end position="457"/>
    </location>
</feature>
<evidence type="ECO:0000256" key="4">
    <source>
        <dbReference type="ARBA" id="ARBA00022989"/>
    </source>
</evidence>
<dbReference type="AlphaFoldDB" id="A0A0R1YPG6"/>
<evidence type="ECO:0000256" key="2">
    <source>
        <dbReference type="ARBA" id="ARBA00022475"/>
    </source>
</evidence>
<keyword evidence="5 6" id="KW-0472">Membrane</keyword>
<feature type="transmembrane region" description="Helical" evidence="6">
    <location>
        <begin position="834"/>
        <end position="853"/>
    </location>
</feature>
<dbReference type="PATRIC" id="fig|1423786.4.peg.754"/>
<dbReference type="PANTHER" id="PTHR30287:SF1">
    <property type="entry name" value="INNER MEMBRANE PROTEIN"/>
    <property type="match status" value="1"/>
</dbReference>
<feature type="transmembrane region" description="Helical" evidence="6">
    <location>
        <begin position="389"/>
        <end position="411"/>
    </location>
</feature>
<comment type="subcellular location">
    <subcellularLocation>
        <location evidence="1">Cell membrane</location>
        <topology evidence="1">Multi-pass membrane protein</topology>
    </subcellularLocation>
</comment>
<sequence>MGNLLWRDIRASLGRFIAIALIIFLGVVIFVGVKATGPGLIDSATTMLNQHQLSDVSLLSDKGITSDDVKAAEKVNGAKAQSVKFKYVLGGQNKDAVALYGYTNNRGLNQLEVTSGHLPRKNNEIILDQRAQQQNHYKLGDTYTFKNQAHLKRQTYKIVGFANSPLYIDNTTRGSTNIGTGQVAYFAYIRSSQMNLPTATLLNVRFDSLATKDPFSKAHRHAVNQKVNQLKPIFKERKQQRQAEILAEGNRKLSPATKRLTAAQAKITQAKQQLNKQSNWRLKTTAKLTAAQSKINQQRAKLTAAKTQLAKSATPTYTWSTREDLAGFSAYGDSADRIAAIANVFPVFFFLLAALITFTTVTRMVEEARMQIGTFKALGFSNLAIAKNYVSYAFLAGILGIALGSFVGNQYLPRFVISLYKGYIFTVPIIYYQWAQILIAAILSLIATVGAALYVILRQVKEVPSSLMRPKTPKSAKKIWLEHFTWLWSKLHFYQKVSYRNLFRFKSRAFMTILGIAGGTALILTGFGISDSIGASGHRQFSQVINYQAVVQANDPHHLNTVEKTVSQSPQYKSSTPVGTDVVKVKSHGDQLNDVTLYVAKNPHQFTNYVHLRSVQTNTKVTLPKSGIVISEKIANTLGLKTGSDLHVTTANGHEAIIPVAKVVKNYIGHFMYLSPTAYERAFKRSIPIETLMVQLKKMTGKSQTNLSQKWLTDNSHVLGVSFTNDQRKTVNNMSNQMTPVVLIFILLSGVLSFVVLYNLTNINISERIRELSTIKVLGFFDREVTMYIARENIVLAIVGIIVGFGFGNLLTLYVLHQAETATVVFPLTIHFQWYIVATLLMILFNVIVILVAHRHLKRVDMIEALKSNE</sequence>
<keyword evidence="3 6" id="KW-0812">Transmembrane</keyword>
<evidence type="ECO:0000256" key="5">
    <source>
        <dbReference type="ARBA" id="ARBA00023136"/>
    </source>
</evidence>
<evidence type="ECO:0000313" key="9">
    <source>
        <dbReference type="Proteomes" id="UP000051010"/>
    </source>
</evidence>
<evidence type="ECO:0000256" key="1">
    <source>
        <dbReference type="ARBA" id="ARBA00004651"/>
    </source>
</evidence>
<dbReference type="Pfam" id="PF02687">
    <property type="entry name" value="FtsX"/>
    <property type="match status" value="2"/>
</dbReference>
<feature type="domain" description="ABC3 transporter permease C-terminal" evidence="7">
    <location>
        <begin position="343"/>
        <end position="462"/>
    </location>
</feature>
<evidence type="ECO:0000259" key="7">
    <source>
        <dbReference type="Pfam" id="PF02687"/>
    </source>
</evidence>
<feature type="transmembrane region" description="Helical" evidence="6">
    <location>
        <begin position="338"/>
        <end position="361"/>
    </location>
</feature>
<keyword evidence="2" id="KW-1003">Cell membrane</keyword>
<evidence type="ECO:0000313" key="8">
    <source>
        <dbReference type="EMBL" id="KRM44231.1"/>
    </source>
</evidence>
<organism evidence="8 9">
    <name type="scientific">Lentilactobacillus parafarraginis DSM 18390 = JCM 14109</name>
    <dbReference type="NCBI Taxonomy" id="1423786"/>
    <lineage>
        <taxon>Bacteria</taxon>
        <taxon>Bacillati</taxon>
        <taxon>Bacillota</taxon>
        <taxon>Bacilli</taxon>
        <taxon>Lactobacillales</taxon>
        <taxon>Lactobacillaceae</taxon>
        <taxon>Lentilactobacillus</taxon>
    </lineage>
</organism>
<proteinExistence type="predicted"/>
<feature type="transmembrane region" description="Helical" evidence="6">
    <location>
        <begin position="12"/>
        <end position="33"/>
    </location>
</feature>